<proteinExistence type="predicted"/>
<feature type="chain" id="PRO_5015676486" evidence="1">
    <location>
        <begin position="19"/>
        <end position="754"/>
    </location>
</feature>
<feature type="signal peptide" evidence="1">
    <location>
        <begin position="1"/>
        <end position="18"/>
    </location>
</feature>
<reference evidence="2" key="1">
    <citation type="submission" date="2018-04" db="EMBL/GenBank/DDBJ databases">
        <title>Transcriptome assembly of Sipha flava.</title>
        <authorList>
            <person name="Scully E.D."/>
            <person name="Geib S.M."/>
            <person name="Palmer N.A."/>
            <person name="Koch K."/>
            <person name="Bradshaw J."/>
            <person name="Heng-Moss T."/>
            <person name="Sarath G."/>
        </authorList>
    </citation>
    <scope>NUCLEOTIDE SEQUENCE</scope>
</reference>
<keyword evidence="1" id="KW-0732">Signal</keyword>
<name>A0A2S2R8H9_9HEMI</name>
<dbReference type="OrthoDB" id="6630744at2759"/>
<dbReference type="AlphaFoldDB" id="A0A2S2R8H9"/>
<evidence type="ECO:0000313" key="2">
    <source>
        <dbReference type="EMBL" id="MBY85672.1"/>
    </source>
</evidence>
<accession>A0A2S2R8H9</accession>
<organism evidence="2">
    <name type="scientific">Sipha flava</name>
    <name type="common">yellow sugarcane aphid</name>
    <dbReference type="NCBI Taxonomy" id="143950"/>
    <lineage>
        <taxon>Eukaryota</taxon>
        <taxon>Metazoa</taxon>
        <taxon>Ecdysozoa</taxon>
        <taxon>Arthropoda</taxon>
        <taxon>Hexapoda</taxon>
        <taxon>Insecta</taxon>
        <taxon>Pterygota</taxon>
        <taxon>Neoptera</taxon>
        <taxon>Paraneoptera</taxon>
        <taxon>Hemiptera</taxon>
        <taxon>Sternorrhyncha</taxon>
        <taxon>Aphidomorpha</taxon>
        <taxon>Aphidoidea</taxon>
        <taxon>Aphididae</taxon>
        <taxon>Sipha</taxon>
    </lineage>
</organism>
<evidence type="ECO:0000256" key="1">
    <source>
        <dbReference type="SAM" id="SignalP"/>
    </source>
</evidence>
<dbReference type="EMBL" id="GGMS01016469">
    <property type="protein sequence ID" value="MBY85672.1"/>
    <property type="molecule type" value="Transcribed_RNA"/>
</dbReference>
<gene>
    <name evidence="2" type="ORF">g.33885</name>
</gene>
<sequence length="754" mass="89380">MYLLTFLVFQGVQLLIRASEPSVNTNDTGVRDGKINSIDATITNSLEEKLIAEVDKYFRRIEQNDLLKFNYTIPDYKCGNIIQHMDVQKLENNIYIILSQMYNYCIREILDKDTVLKNRNLEKKIISLFQSYYVHTICTHIPRCLDFIYICAPTFTNFGKILSLHSDICLTRNEYLTKYYSQVNSNDESLYFTEIDTIRINWLYKSLSKTKLISIETKFYTAKDDETFIKSIFEIINKIDKTNMIPSSDWYGKSILNDYSLSKKLETHYIRSPYLIMNDSNRNEIHKLNLGLKKVIFEQGNALMNPINYNEVPESNDNLMVNCNSALNELLLNILRAIKFHFRNIVLDVLNDNDLEQRTVIIDQNAIIKVLPIEMLDRLCKYIPLILYHLFSAYITDRNVFSLYLTMCSDWINFLYVRCLCDKSEDGKFFYNPQCVKQSVNEKLMVNYYMITQKAIYDDEFMNDVPDVENLESITQSIYTELYQFYTSKPVFLWTSFVWLSSVSIFTQTLSYDHLNEIRQKTVKIGLKKIPVTELYNQLLPWNTNLRTLIDFKTLIEKCFIRKLFRYVWRHATLIFIYFQFTDVKDVTDEVFQRLKKSTKWYRSGTQELYQFMEATIVGFKIPEEIKFVIKEIERMSVKTIGQFNVCMKYIKEKYEKKKKSRTNIFSRLRSTDFVTRLNRYFLNNCIDAVNFINNYISFVNNSRVTLNMNTYVVQELCKNDNLHNVFVENESVVNDSHTHVPNNESTQEDIIKR</sequence>
<protein>
    <submittedName>
        <fullName evidence="2">Uncharacterized protein</fullName>
    </submittedName>
</protein>